<feature type="transmembrane region" description="Helical" evidence="8">
    <location>
        <begin position="30"/>
        <end position="50"/>
    </location>
</feature>
<sequence length="939" mass="111213">MGNIFLFGVITFRLVVLVTYIYLKNNYNIILANINTYFLFYSISFLLYLISSLCNPGYITACPTRYIARDISDEFKKNIYNKKNTEKTQPFYNFSTSDEDKSTISNISSSAPSLTLSKNDIYDELTSLTILHNLPNDIVLTEKCIKKKEKYKKLNNLASYTHKNYDKEQISISPVKNKYNKKNINTKLNNIYLEFFLKQKKNISLYATNIKKKKNNKIKKLYKYKPVFINNVNKINNTKINIFNKITQKKTNVIKTETNKYYDSTLYKINSSNIIFSKNIKYEKNNSLTNPFYIYRDNIYQHNIKLNYCIHCDIVQILRTKHCKYCKQCIKTYDHHCLWINNCVGENNRLFFFLYLYFENITIFLTLRHVTKIVCSLVPRPRYILLCWLVVLIFILAIFLIIIFFLALYHTYLCMVNETTLENLSRDILTDSKNDKEKGKRKYNNTCFFISYTKNIFIYFFYLPIRFFIPTKIKKQLLFSIFHKTGINLGIDDEIIWRPTKNKRTKSSSNFFPKLYFASKMYRYSFYIFKKKQLKWKQKNILYPLTTLSNFSTWTDIHLTTAQQNSLIELANKIPKEKCDHNNNNKIALKITKIQNMSKQLKIAWEELDIYKQLLTENMKLTLRKDEESKKIDTINFNDYSEVKEIIYNLENICDSIVKQLLDIYTNFVNLNHHLDSNEVRLEIVPGVGGQEAKMFANELFSMYEHFCKLKNYECLIKNNKLIEEGKGIYKNIVADIKGEGVYIDFIQEIGIHRVQRIPINSKKMQTSTSIVLLFDEKQTKEKLEKKMKIPKNEFLIETKRSGGAGGQSVNKNETCVKIIHKPTNIFVEVQKTSSQIQNKSIAMEMIKNKLYNFYYEQEKINFLKDKKNQKQNGDRSEKIRTYNFSHNTVIDHIANVQYTGIDQFFKGTQLINLINKRKQLFYQNIIDETLEYLFSHVS</sequence>
<dbReference type="InterPro" id="IPR050057">
    <property type="entry name" value="Prokaryotic/Mito_RF"/>
</dbReference>
<dbReference type="GO" id="GO:0016409">
    <property type="term" value="F:palmitoyltransferase activity"/>
    <property type="evidence" value="ECO:0007669"/>
    <property type="project" value="InterPro"/>
</dbReference>
<accession>A0AAE9WUP5</accession>
<dbReference type="GO" id="GO:0005737">
    <property type="term" value="C:cytoplasm"/>
    <property type="evidence" value="ECO:0007669"/>
    <property type="project" value="UniProtKB-ARBA"/>
</dbReference>
<evidence type="ECO:0000259" key="9">
    <source>
        <dbReference type="SMART" id="SM00937"/>
    </source>
</evidence>
<evidence type="ECO:0000313" key="11">
    <source>
        <dbReference type="Proteomes" id="UP001054126"/>
    </source>
</evidence>
<dbReference type="InterPro" id="IPR005139">
    <property type="entry name" value="PCRF"/>
</dbReference>
<dbReference type="Pfam" id="PF00472">
    <property type="entry name" value="RF-1"/>
    <property type="match status" value="1"/>
</dbReference>
<dbReference type="EMBL" id="CP115532">
    <property type="protein sequence ID" value="WBY56929.1"/>
    <property type="molecule type" value="Genomic_DNA"/>
</dbReference>
<feature type="transmembrane region" description="Helical" evidence="8">
    <location>
        <begin position="383"/>
        <end position="409"/>
    </location>
</feature>
<feature type="transmembrane region" description="Helical" evidence="8">
    <location>
        <begin position="6"/>
        <end position="23"/>
    </location>
</feature>
<keyword evidence="6 8" id="KW-1133">Transmembrane helix</keyword>
<dbReference type="SMART" id="SM00937">
    <property type="entry name" value="PCRF"/>
    <property type="match status" value="1"/>
</dbReference>
<proteinExistence type="inferred from homology"/>
<evidence type="ECO:0000256" key="2">
    <source>
        <dbReference type="ARBA" id="ARBA00010835"/>
    </source>
</evidence>
<organism evidence="10 11">
    <name type="scientific">Plasmodium yoelii yoelii</name>
    <dbReference type="NCBI Taxonomy" id="73239"/>
    <lineage>
        <taxon>Eukaryota</taxon>
        <taxon>Sar</taxon>
        <taxon>Alveolata</taxon>
        <taxon>Apicomplexa</taxon>
        <taxon>Aconoidasida</taxon>
        <taxon>Haemosporida</taxon>
        <taxon>Plasmodiidae</taxon>
        <taxon>Plasmodium</taxon>
        <taxon>Plasmodium (Vinckeia)</taxon>
    </lineage>
</organism>
<reference evidence="10" key="1">
    <citation type="submission" date="2023-01" db="EMBL/GenBank/DDBJ databases">
        <title>Long-Read Genome Assembly and Gene Model Annotations for the Rodent Malaria Parasite Plasmodium yoelii 17XNL.</title>
        <authorList>
            <person name="Mitchell G.J."/>
            <person name="Sebastian A."/>
            <person name="Albert I."/>
            <person name="Lindner S.E."/>
        </authorList>
    </citation>
    <scope>NUCLEOTIDE SEQUENCE</scope>
    <source>
        <strain evidence="10">17XNL clone 1.1</strain>
    </source>
</reference>
<dbReference type="Proteomes" id="UP001054126">
    <property type="component" value="Chromosome 8"/>
</dbReference>
<evidence type="ECO:0000256" key="4">
    <source>
        <dbReference type="ARBA" id="ARBA00022692"/>
    </source>
</evidence>
<keyword evidence="5" id="KW-0648">Protein biosynthesis</keyword>
<evidence type="ECO:0000256" key="8">
    <source>
        <dbReference type="SAM" id="Phobius"/>
    </source>
</evidence>
<feature type="transmembrane region" description="Helical" evidence="8">
    <location>
        <begin position="449"/>
        <end position="469"/>
    </location>
</feature>
<dbReference type="Pfam" id="PF03462">
    <property type="entry name" value="PCRF"/>
    <property type="match status" value="1"/>
</dbReference>
<protein>
    <submittedName>
        <fullName evidence="10">Palmitoyltransferase DHHC6</fullName>
    </submittedName>
</protein>
<dbReference type="AlphaFoldDB" id="A0AAE9WUP5"/>
<dbReference type="PROSITE" id="PS50216">
    <property type="entry name" value="DHHC"/>
    <property type="match status" value="1"/>
</dbReference>
<name>A0AAE9WUP5_PLAYO</name>
<dbReference type="Gene3D" id="3.30.70.1660">
    <property type="match status" value="1"/>
</dbReference>
<comment type="subcellular location">
    <subcellularLocation>
        <location evidence="1">Membrane</location>
        <topology evidence="1">Multi-pass membrane protein</topology>
    </subcellularLocation>
</comment>
<feature type="transmembrane region" description="Helical" evidence="8">
    <location>
        <begin position="350"/>
        <end position="371"/>
    </location>
</feature>
<evidence type="ECO:0000313" key="10">
    <source>
        <dbReference type="EMBL" id="WBY56929.1"/>
    </source>
</evidence>
<dbReference type="GO" id="GO:0003747">
    <property type="term" value="F:translation release factor activity"/>
    <property type="evidence" value="ECO:0007669"/>
    <property type="project" value="InterPro"/>
</dbReference>
<dbReference type="PANTHER" id="PTHR43804:SF7">
    <property type="entry name" value="LD18447P"/>
    <property type="match status" value="1"/>
</dbReference>
<evidence type="ECO:0000256" key="1">
    <source>
        <dbReference type="ARBA" id="ARBA00004141"/>
    </source>
</evidence>
<dbReference type="Pfam" id="PF01529">
    <property type="entry name" value="DHHC"/>
    <property type="match status" value="1"/>
</dbReference>
<evidence type="ECO:0000256" key="5">
    <source>
        <dbReference type="ARBA" id="ARBA00022917"/>
    </source>
</evidence>
<feature type="domain" description="Peptide chain release factor" evidence="9">
    <location>
        <begin position="636"/>
        <end position="749"/>
    </location>
</feature>
<keyword evidence="7 8" id="KW-0472">Membrane</keyword>
<evidence type="ECO:0000256" key="7">
    <source>
        <dbReference type="ARBA" id="ARBA00023136"/>
    </source>
</evidence>
<comment type="similarity">
    <text evidence="2">Belongs to the prokaryotic/mitochondrial release factor family.</text>
</comment>
<gene>
    <name evidence="10" type="ORF">Py17XNL_000801922</name>
</gene>
<dbReference type="InterPro" id="IPR001594">
    <property type="entry name" value="Palmitoyltrfase_DHHC"/>
</dbReference>
<evidence type="ECO:0000256" key="3">
    <source>
        <dbReference type="ARBA" id="ARBA00022481"/>
    </source>
</evidence>
<dbReference type="SUPFAM" id="SSF75620">
    <property type="entry name" value="Release factor"/>
    <property type="match status" value="1"/>
</dbReference>
<dbReference type="GO" id="GO:0016020">
    <property type="term" value="C:membrane"/>
    <property type="evidence" value="ECO:0007669"/>
    <property type="project" value="UniProtKB-SubCell"/>
</dbReference>
<keyword evidence="4 8" id="KW-0812">Transmembrane</keyword>
<dbReference type="Gene3D" id="3.30.160.20">
    <property type="match status" value="1"/>
</dbReference>
<keyword evidence="3" id="KW-0488">Methylation</keyword>
<dbReference type="InterPro" id="IPR000352">
    <property type="entry name" value="Pep_chain_release_fac_I"/>
</dbReference>
<dbReference type="InterPro" id="IPR045853">
    <property type="entry name" value="Pep_chain_release_fac_I_sf"/>
</dbReference>
<dbReference type="PANTHER" id="PTHR43804">
    <property type="entry name" value="LD18447P"/>
    <property type="match status" value="1"/>
</dbReference>
<evidence type="ECO:0000256" key="6">
    <source>
        <dbReference type="ARBA" id="ARBA00022989"/>
    </source>
</evidence>